<reference evidence="1" key="1">
    <citation type="submission" date="2022-04" db="EMBL/GenBank/DDBJ databases">
        <title>Genome of the entomopathogenic fungus Entomophthora muscae.</title>
        <authorList>
            <person name="Elya C."/>
            <person name="Lovett B.R."/>
            <person name="Lee E."/>
            <person name="Macias A.M."/>
            <person name="Hajek A.E."/>
            <person name="De Bivort B.L."/>
            <person name="Kasson M.T."/>
            <person name="De Fine Licht H.H."/>
            <person name="Stajich J.E."/>
        </authorList>
    </citation>
    <scope>NUCLEOTIDE SEQUENCE</scope>
    <source>
        <strain evidence="1">Berkeley</strain>
    </source>
</reference>
<protein>
    <submittedName>
        <fullName evidence="1">Uncharacterized protein</fullName>
    </submittedName>
</protein>
<evidence type="ECO:0000313" key="1">
    <source>
        <dbReference type="EMBL" id="KAJ9057352.1"/>
    </source>
</evidence>
<evidence type="ECO:0000313" key="2">
    <source>
        <dbReference type="Proteomes" id="UP001165960"/>
    </source>
</evidence>
<accession>A0ACC2S4P2</accession>
<proteinExistence type="predicted"/>
<sequence length="193" mass="21946">MLTLLPNFILDVIFSYLDLESLCEISLTCKQFHTLALPLIFRELTVNEASESKERKFLKKRGGLVKGLTLPRATVISDLRDARLSLKKVFPQLSALYIQTVYTLSPYFYGKFVEECMKATSLKHVSIFGRISGLSDPNMFVPVISKLDSVCFNSLPLFIVENSQIYVGLKRLVIPIEYLSSIPKFAKDRHFSL</sequence>
<dbReference type="EMBL" id="QTSX02005804">
    <property type="protein sequence ID" value="KAJ9057352.1"/>
    <property type="molecule type" value="Genomic_DNA"/>
</dbReference>
<comment type="caution">
    <text evidence="1">The sequence shown here is derived from an EMBL/GenBank/DDBJ whole genome shotgun (WGS) entry which is preliminary data.</text>
</comment>
<organism evidence="1 2">
    <name type="scientific">Entomophthora muscae</name>
    <dbReference type="NCBI Taxonomy" id="34485"/>
    <lineage>
        <taxon>Eukaryota</taxon>
        <taxon>Fungi</taxon>
        <taxon>Fungi incertae sedis</taxon>
        <taxon>Zoopagomycota</taxon>
        <taxon>Entomophthoromycotina</taxon>
        <taxon>Entomophthoromycetes</taxon>
        <taxon>Entomophthorales</taxon>
        <taxon>Entomophthoraceae</taxon>
        <taxon>Entomophthora</taxon>
    </lineage>
</organism>
<keyword evidence="2" id="KW-1185">Reference proteome</keyword>
<dbReference type="Proteomes" id="UP001165960">
    <property type="component" value="Unassembled WGS sequence"/>
</dbReference>
<name>A0ACC2S4P2_9FUNG</name>
<gene>
    <name evidence="1" type="ORF">DSO57_1023658</name>
</gene>